<reference evidence="1" key="1">
    <citation type="submission" date="2021-02" db="EMBL/GenBank/DDBJ databases">
        <authorList>
            <person name="Nowell W R."/>
        </authorList>
    </citation>
    <scope>NUCLEOTIDE SEQUENCE</scope>
</reference>
<proteinExistence type="predicted"/>
<name>A0A818WJQ7_9BILA</name>
<comment type="caution">
    <text evidence="1">The sequence shown here is derived from an EMBL/GenBank/DDBJ whole genome shotgun (WGS) entry which is preliminary data.</text>
</comment>
<protein>
    <submittedName>
        <fullName evidence="1">Uncharacterized protein</fullName>
    </submittedName>
</protein>
<gene>
    <name evidence="1" type="ORF">KIK155_LOCUS28301</name>
    <name evidence="2" type="ORF">TOA249_LOCUS24036</name>
</gene>
<evidence type="ECO:0000313" key="1">
    <source>
        <dbReference type="EMBL" id="CAF3726588.1"/>
    </source>
</evidence>
<dbReference type="Proteomes" id="UP000663865">
    <property type="component" value="Unassembled WGS sequence"/>
</dbReference>
<sequence length="88" mass="10112">MNDLQQAWENSHFKATKNELITEILPKALKNVSTIDPSTITHQKTIVNPPAFTLWKRRNILMQNSSSIESIIDTITSLEITDQKNHMH</sequence>
<accession>A0A818WJQ7</accession>
<dbReference type="EMBL" id="CAJNYV010005142">
    <property type="protein sequence ID" value="CAF3726588.1"/>
    <property type="molecule type" value="Genomic_DNA"/>
</dbReference>
<organism evidence="1 3">
    <name type="scientific">Rotaria socialis</name>
    <dbReference type="NCBI Taxonomy" id="392032"/>
    <lineage>
        <taxon>Eukaryota</taxon>
        <taxon>Metazoa</taxon>
        <taxon>Spiralia</taxon>
        <taxon>Gnathifera</taxon>
        <taxon>Rotifera</taxon>
        <taxon>Eurotatoria</taxon>
        <taxon>Bdelloidea</taxon>
        <taxon>Philodinida</taxon>
        <taxon>Philodinidae</taxon>
        <taxon>Rotaria</taxon>
    </lineage>
</organism>
<evidence type="ECO:0000313" key="2">
    <source>
        <dbReference type="EMBL" id="CAF4811925.1"/>
    </source>
</evidence>
<evidence type="ECO:0000313" key="3">
    <source>
        <dbReference type="Proteomes" id="UP000663865"/>
    </source>
</evidence>
<dbReference type="Proteomes" id="UP000663838">
    <property type="component" value="Unassembled WGS sequence"/>
</dbReference>
<dbReference type="EMBL" id="CAJOBS010002393">
    <property type="protein sequence ID" value="CAF4811925.1"/>
    <property type="molecule type" value="Genomic_DNA"/>
</dbReference>
<dbReference type="AlphaFoldDB" id="A0A818WJQ7"/>